<dbReference type="Proteomes" id="UP001324427">
    <property type="component" value="Unassembled WGS sequence"/>
</dbReference>
<sequence length="143" mass="16346">MSSIFCCNKYQPHRSRTVDHEAKFRALLSWAQSTSSSPIGSVQSSVEEMLGDSSSYAVQVVQQVNFGPVETRRYFVADAASDTFTEISERDLVDANYKKVNSYKNFKCALHNKYFELNMYQKDPLNKHHWRADIARPAGKIDL</sequence>
<comment type="caution">
    <text evidence="1">The sequence shown here is derived from an EMBL/GenBank/DDBJ whole genome shotgun (WGS) entry which is preliminary data.</text>
</comment>
<organism evidence="1 2">
    <name type="scientific">Oleoguttula mirabilis</name>
    <dbReference type="NCBI Taxonomy" id="1507867"/>
    <lineage>
        <taxon>Eukaryota</taxon>
        <taxon>Fungi</taxon>
        <taxon>Dikarya</taxon>
        <taxon>Ascomycota</taxon>
        <taxon>Pezizomycotina</taxon>
        <taxon>Dothideomycetes</taxon>
        <taxon>Dothideomycetidae</taxon>
        <taxon>Mycosphaerellales</taxon>
        <taxon>Teratosphaeriaceae</taxon>
        <taxon>Oleoguttula</taxon>
    </lineage>
</organism>
<name>A0AAV9JAA9_9PEZI</name>
<reference evidence="1 2" key="1">
    <citation type="submission" date="2021-11" db="EMBL/GenBank/DDBJ databases">
        <title>Black yeast isolated from Biological Soil Crust.</title>
        <authorList>
            <person name="Kurbessoian T."/>
        </authorList>
    </citation>
    <scope>NUCLEOTIDE SEQUENCE [LARGE SCALE GENOMIC DNA]</scope>
    <source>
        <strain evidence="1 2">CCFEE 5522</strain>
    </source>
</reference>
<gene>
    <name evidence="1" type="ORF">LTR36_007435</name>
</gene>
<protein>
    <submittedName>
        <fullName evidence="1">Uncharacterized protein</fullName>
    </submittedName>
</protein>
<evidence type="ECO:0000313" key="2">
    <source>
        <dbReference type="Proteomes" id="UP001324427"/>
    </source>
</evidence>
<accession>A0AAV9JAA9</accession>
<dbReference type="AlphaFoldDB" id="A0AAV9JAA9"/>
<evidence type="ECO:0000313" key="1">
    <source>
        <dbReference type="EMBL" id="KAK4541726.1"/>
    </source>
</evidence>
<proteinExistence type="predicted"/>
<keyword evidence="2" id="KW-1185">Reference proteome</keyword>
<dbReference type="EMBL" id="JAVFHQ010000049">
    <property type="protein sequence ID" value="KAK4541726.1"/>
    <property type="molecule type" value="Genomic_DNA"/>
</dbReference>